<proteinExistence type="predicted"/>
<sequence length="124" mass="14455">MNEKDFSTQIEDLLAIGGWDRWIHLRPARVRRGGKDIYETAYSGHKGFLDYLAMRTLTKETIYFELKGDGGKLTPEQRDWLAAHKAVGNRVYVWWPKDYQDAQDVLLAGCDFDFSQAKEDRRLL</sequence>
<evidence type="ECO:0008006" key="2">
    <source>
        <dbReference type="Google" id="ProtNLM"/>
    </source>
</evidence>
<organism evidence="1">
    <name type="scientific">marine sediment metagenome</name>
    <dbReference type="NCBI Taxonomy" id="412755"/>
    <lineage>
        <taxon>unclassified sequences</taxon>
        <taxon>metagenomes</taxon>
        <taxon>ecological metagenomes</taxon>
    </lineage>
</organism>
<dbReference type="AlphaFoldDB" id="A0A0F9D8G0"/>
<dbReference type="Gene3D" id="3.40.1350.10">
    <property type="match status" value="1"/>
</dbReference>
<dbReference type="InterPro" id="IPR011856">
    <property type="entry name" value="tRNA_endonuc-like_dom_sf"/>
</dbReference>
<comment type="caution">
    <text evidence="1">The sequence shown here is derived from an EMBL/GenBank/DDBJ whole genome shotgun (WGS) entry which is preliminary data.</text>
</comment>
<reference evidence="1" key="1">
    <citation type="journal article" date="2015" name="Nature">
        <title>Complex archaea that bridge the gap between prokaryotes and eukaryotes.</title>
        <authorList>
            <person name="Spang A."/>
            <person name="Saw J.H."/>
            <person name="Jorgensen S.L."/>
            <person name="Zaremba-Niedzwiedzka K."/>
            <person name="Martijn J."/>
            <person name="Lind A.E."/>
            <person name="van Eijk R."/>
            <person name="Schleper C."/>
            <person name="Guy L."/>
            <person name="Ettema T.J."/>
        </authorList>
    </citation>
    <scope>NUCLEOTIDE SEQUENCE</scope>
</reference>
<accession>A0A0F9D8G0</accession>
<dbReference type="GO" id="GO:0003676">
    <property type="term" value="F:nucleic acid binding"/>
    <property type="evidence" value="ECO:0007669"/>
    <property type="project" value="InterPro"/>
</dbReference>
<gene>
    <name evidence="1" type="ORF">LCGC14_2231290</name>
</gene>
<dbReference type="EMBL" id="LAZR01030023">
    <property type="protein sequence ID" value="KKL57849.1"/>
    <property type="molecule type" value="Genomic_DNA"/>
</dbReference>
<name>A0A0F9D8G0_9ZZZZ</name>
<protein>
    <recommendedName>
        <fullName evidence="2">VRR-NUC domain-containing protein</fullName>
    </recommendedName>
</protein>
<evidence type="ECO:0000313" key="1">
    <source>
        <dbReference type="EMBL" id="KKL57849.1"/>
    </source>
</evidence>